<sequence length="216" mass="25015">MAPRDNKQQAPVQKQKTAWYWWPFLCVEYLLYSWCFLVLAEWFGHYWGWTVGEHAKATFFSQLALLQDDFPELTQHIIDQVLIIFTTAEQWAMIEFVGIFAPITPYWQGMVFVTLALIARMIMLVSFYPLFLLALFVGLFDGLIVRQRRIAQLDREHVTIHYHSKRGLPLIVGGAGVIWLILPGLWPMHPLVVLLPSAVISGVMMRITVGSYKKYL</sequence>
<dbReference type="RefSeq" id="WP_045038748.1">
    <property type="nucleotide sequence ID" value="NZ_JZSR01000058.1"/>
</dbReference>
<gene>
    <name evidence="2" type="ORF">C9J52_18990</name>
</gene>
<keyword evidence="1" id="KW-1133">Transmembrane helix</keyword>
<accession>A0ABX5GMU7</accession>
<feature type="transmembrane region" description="Helical" evidence="1">
    <location>
        <begin position="20"/>
        <end position="40"/>
    </location>
</feature>
<protein>
    <submittedName>
        <fullName evidence="2">DUF4400 domain-containing protein</fullName>
    </submittedName>
</protein>
<keyword evidence="1" id="KW-0472">Membrane</keyword>
<feature type="transmembrane region" description="Helical" evidence="1">
    <location>
        <begin position="167"/>
        <end position="186"/>
    </location>
</feature>
<dbReference type="InterPro" id="IPR022266">
    <property type="entry name" value="DtrJ-like"/>
</dbReference>
<dbReference type="EMBL" id="PYOP01000049">
    <property type="protein sequence ID" value="PSW92277.1"/>
    <property type="molecule type" value="Genomic_DNA"/>
</dbReference>
<comment type="caution">
    <text evidence="2">The sequence shown here is derived from an EMBL/GenBank/DDBJ whole genome shotgun (WGS) entry which is preliminary data.</text>
</comment>
<dbReference type="Proteomes" id="UP000241190">
    <property type="component" value="Unassembled WGS sequence"/>
</dbReference>
<name>A0ABX5GMU7_9GAMM</name>
<reference evidence="2 3" key="1">
    <citation type="submission" date="2018-03" db="EMBL/GenBank/DDBJ databases">
        <title>Whole genome sequencing of Histamine producing bacteria.</title>
        <authorList>
            <person name="Butler K."/>
        </authorList>
    </citation>
    <scope>NUCLEOTIDE SEQUENCE [LARGE SCALE GENOMIC DNA]</scope>
    <source>
        <strain evidence="2 3">ATCC 51761</strain>
    </source>
</reference>
<feature type="transmembrane region" description="Helical" evidence="1">
    <location>
        <begin position="125"/>
        <end position="146"/>
    </location>
</feature>
<keyword evidence="3" id="KW-1185">Reference proteome</keyword>
<evidence type="ECO:0000313" key="2">
    <source>
        <dbReference type="EMBL" id="PSW92277.1"/>
    </source>
</evidence>
<dbReference type="Pfam" id="PF14348">
    <property type="entry name" value="DtrJ-like"/>
    <property type="match status" value="1"/>
</dbReference>
<feature type="transmembrane region" description="Helical" evidence="1">
    <location>
        <begin position="192"/>
        <end position="209"/>
    </location>
</feature>
<proteinExistence type="predicted"/>
<evidence type="ECO:0000313" key="3">
    <source>
        <dbReference type="Proteomes" id="UP000241190"/>
    </source>
</evidence>
<organism evidence="2 3">
    <name type="scientific">Photobacterium iliopiscarium</name>
    <dbReference type="NCBI Taxonomy" id="56192"/>
    <lineage>
        <taxon>Bacteria</taxon>
        <taxon>Pseudomonadati</taxon>
        <taxon>Pseudomonadota</taxon>
        <taxon>Gammaproteobacteria</taxon>
        <taxon>Vibrionales</taxon>
        <taxon>Vibrionaceae</taxon>
        <taxon>Photobacterium</taxon>
    </lineage>
</organism>
<keyword evidence="1" id="KW-0812">Transmembrane</keyword>
<evidence type="ECO:0000256" key="1">
    <source>
        <dbReference type="SAM" id="Phobius"/>
    </source>
</evidence>